<dbReference type="GO" id="GO:0032982">
    <property type="term" value="C:myosin filament"/>
    <property type="evidence" value="ECO:0007669"/>
    <property type="project" value="TreeGrafter"/>
</dbReference>
<dbReference type="OrthoDB" id="267681at2759"/>
<feature type="coiled-coil region" evidence="1">
    <location>
        <begin position="659"/>
        <end position="700"/>
    </location>
</feature>
<feature type="domain" description="Flagellar attachment zone protein 1 conserved" evidence="3">
    <location>
        <begin position="260"/>
        <end position="350"/>
    </location>
</feature>
<proteinExistence type="predicted"/>
<dbReference type="GO" id="GO:0051015">
    <property type="term" value="F:actin filament binding"/>
    <property type="evidence" value="ECO:0007669"/>
    <property type="project" value="TreeGrafter"/>
</dbReference>
<reference evidence="4 5" key="1">
    <citation type="submission" date="2015-07" db="EMBL/GenBank/DDBJ databases">
        <title>High-quality genome of monoxenous trypanosomatid Leptomonas pyrrhocoris.</title>
        <authorList>
            <person name="Flegontov P."/>
            <person name="Butenko A."/>
            <person name="Firsov S."/>
            <person name="Vlcek C."/>
            <person name="Logacheva M.D."/>
            <person name="Field M."/>
            <person name="Filatov D."/>
            <person name="Flegontova O."/>
            <person name="Gerasimov E."/>
            <person name="Jackson A.P."/>
            <person name="Kelly S."/>
            <person name="Opperdoes F."/>
            <person name="O'Reilly A."/>
            <person name="Votypka J."/>
            <person name="Yurchenko V."/>
            <person name="Lukes J."/>
        </authorList>
    </citation>
    <scope>NUCLEOTIDE SEQUENCE [LARGE SCALE GENOMIC DNA]</scope>
    <source>
        <strain evidence="4">H10</strain>
    </source>
</reference>
<organism evidence="4 5">
    <name type="scientific">Leptomonas pyrrhocoris</name>
    <name type="common">Firebug parasite</name>
    <dbReference type="NCBI Taxonomy" id="157538"/>
    <lineage>
        <taxon>Eukaryota</taxon>
        <taxon>Discoba</taxon>
        <taxon>Euglenozoa</taxon>
        <taxon>Kinetoplastea</taxon>
        <taxon>Metakinetoplastina</taxon>
        <taxon>Trypanosomatida</taxon>
        <taxon>Trypanosomatidae</taxon>
        <taxon>Leishmaniinae</taxon>
        <taxon>Leptomonas</taxon>
    </lineage>
</organism>
<feature type="coiled-coil region" evidence="1">
    <location>
        <begin position="187"/>
        <end position="221"/>
    </location>
</feature>
<evidence type="ECO:0000259" key="3">
    <source>
        <dbReference type="Pfam" id="PF23398"/>
    </source>
</evidence>
<comment type="caution">
    <text evidence="4">The sequence shown here is derived from an EMBL/GenBank/DDBJ whole genome shotgun (WGS) entry which is preliminary data.</text>
</comment>
<dbReference type="PANTHER" id="PTHR45615">
    <property type="entry name" value="MYOSIN HEAVY CHAIN, NON-MUSCLE"/>
    <property type="match status" value="1"/>
</dbReference>
<dbReference type="PANTHER" id="PTHR45615:SF40">
    <property type="entry name" value="MYOSIN HEAVY CHAIN, NON-MUSCLE"/>
    <property type="match status" value="1"/>
</dbReference>
<keyword evidence="5" id="KW-1185">Reference proteome</keyword>
<name>A0A0M9G538_LEPPY</name>
<feature type="compositionally biased region" description="Polar residues" evidence="2">
    <location>
        <begin position="1536"/>
        <end position="1545"/>
    </location>
</feature>
<feature type="region of interest" description="Disordered" evidence="2">
    <location>
        <begin position="1080"/>
        <end position="1101"/>
    </location>
</feature>
<feature type="domain" description="Flagellar attachment zone protein 1 conserved" evidence="3">
    <location>
        <begin position="836"/>
        <end position="923"/>
    </location>
</feature>
<dbReference type="InterPro" id="IPR056614">
    <property type="entry name" value="FAZ1_cons"/>
</dbReference>
<sequence length="1556" mass="175138">MASETMDGAVVSFEYLDSKKKWCWSVGQVTSSDDHLCTVKEWSGASVDKAFSEKVESEVGASKEEARKCQERLLSIRDQMDKESMGESKAEKERTAQDLSECLAEIGKHRRHYRSLEEDLKKLISASPAQLKVKAFTPSTNTLTILRSSVLKEVVVYSLSMALLSSEEYEAMESLSAQHRSQMAKELAHANGSVEEALNKFSEMQEQIHDLESKVKQLDNVPLASRGVARSEEISKLQDRIKELEALDWRCTLDENAALVSTNHSYDFPWDDGKLLLHHKPEETKAVVTAEIAFACGVPIYCVTTTALKCDDRNLGVEFSVSHPLNVSLKIIDERVANYCFPSLQHLHQNPLGEKAGLDHAIEEIERALGIPEGKHEGLYFSEFVENMPDMSFSNDKDAYESEIGDLLMLLDKINNENRSLQYTLDKATEELKKQVTAAQKDQESLNNEVARLRDIIAKLKDLADQQEKELEENRLQRQRAEQARFRRNLQPPAENAGNPEYAVTMDEYTRQRDAADEAQEAFEQEKAKAEEMFERLKQYEDESMRCAEHQKDLEEALAAKDQAAADSSSALESELLDVLMQLKASEACCKALKELNAQQAAELKEFRTRRIAAFVARETHGGLEIHEPSLACEQSESSAVNPDLLAQEPLYCVTEDEYKSMQNLADEQANQVGELTEQLASQQQHFHELQNDLQAAQLAEPMKEEVAAFRAKRNDALAARDADESLPTDEKPLSTEDAVARAVDPQQIADEPLYVATLEELQDARDAAEREKEAADDSCAAVEAELLDVLTQMKALEGENAALCAVGKEKDDLVDELKQHDCRANNSDKTKPQSTTSHKKVFEGDDWGVLLKKPHALHDAFVTDVSAACRVGREDVTGVAFELGSLHASVDVTHNSDLSGEAVTKMLDDYHYPNMWTLYANRDRPKEGLDAAEETIAQLEEARAAKEEEAARLADELEKKRTEAAKLADEVAAFRAKRNDALAARDADESLPTDEKPLSTEDAVARAVDPQQIADEPLYVATLEELKEQREQNAQMTHDMDVLGERIRDAMEPIEADGVASEAVLDQLEKLLKELEDAREAEQAARDDADEKNTKLDELRDVFAAEDERQKNDLEEARGEIERLQRELELLTDKLDEACKLYGDADMANAEGVEKMEAFADLVAAAQDSEKDARNQLEAKEDELAQLRQALEDARSHDDAIDALQDEVAHLQREKEIAETELVNAQKDLNDANQDLRAAEDKAAEKEREVESMTLDLDALNNRIQDLLEELEEKTDQYNQVIKDLDDFAKNQNREDEKELLQRLAAREQELFELQEARRGENDEHEKQVNVLQDQINRLRDQTDKDNTLHDGLQGELARSRKALADAEEAVRAKNAENNALRDDIEGMIDEHDTQMREADGKLEDKSKEVSDALERLEEMTAMVQDARESEESALRLRADSDAEVFRLQKELDQLKQLQNSMTEPGVDKDGLMAQVMDAEAQVRDAEAALRNKDAEFDDAERNWREKLNKAEDLNSDMRRLLKRSMAALSKSKDTMGNSANSLDSFRDDLKPMMQ</sequence>
<dbReference type="VEuPathDB" id="TriTrypDB:LpyrH10_05_2750"/>
<accession>A0A0M9G538</accession>
<feature type="region of interest" description="Disordered" evidence="2">
    <location>
        <begin position="1530"/>
        <end position="1556"/>
    </location>
</feature>
<evidence type="ECO:0000256" key="1">
    <source>
        <dbReference type="SAM" id="Coils"/>
    </source>
</evidence>
<dbReference type="GO" id="GO:0016460">
    <property type="term" value="C:myosin II complex"/>
    <property type="evidence" value="ECO:0007669"/>
    <property type="project" value="TreeGrafter"/>
</dbReference>
<feature type="coiled-coil region" evidence="1">
    <location>
        <begin position="755"/>
        <end position="800"/>
    </location>
</feature>
<gene>
    <name evidence="4" type="ORF">ABB37_03415</name>
</gene>
<dbReference type="Pfam" id="PF23398">
    <property type="entry name" value="FAZ1_cons"/>
    <property type="match status" value="2"/>
</dbReference>
<dbReference type="Proteomes" id="UP000037923">
    <property type="component" value="Unassembled WGS sequence"/>
</dbReference>
<dbReference type="GO" id="GO:0000146">
    <property type="term" value="F:microfilament motor activity"/>
    <property type="evidence" value="ECO:0007669"/>
    <property type="project" value="TreeGrafter"/>
</dbReference>
<keyword evidence="1" id="KW-0175">Coiled coil</keyword>
<feature type="coiled-coil region" evidence="1">
    <location>
        <begin position="930"/>
        <end position="978"/>
    </location>
</feature>
<protein>
    <recommendedName>
        <fullName evidence="3">Flagellar attachment zone protein 1 conserved domain-containing protein</fullName>
    </recommendedName>
</protein>
<dbReference type="RefSeq" id="XP_015660758.1">
    <property type="nucleotide sequence ID" value="XM_015800751.1"/>
</dbReference>
<feature type="compositionally biased region" description="Basic and acidic residues" evidence="2">
    <location>
        <begin position="1546"/>
        <end position="1556"/>
    </location>
</feature>
<evidence type="ECO:0000256" key="2">
    <source>
        <dbReference type="SAM" id="MobiDB-lite"/>
    </source>
</evidence>
<dbReference type="GeneID" id="26903706"/>
<dbReference type="OMA" id="DKSEIYT"/>
<feature type="region of interest" description="Disordered" evidence="2">
    <location>
        <begin position="478"/>
        <end position="502"/>
    </location>
</feature>
<dbReference type="EMBL" id="LGTL01000005">
    <property type="protein sequence ID" value="KPA82319.1"/>
    <property type="molecule type" value="Genomic_DNA"/>
</dbReference>
<evidence type="ECO:0000313" key="4">
    <source>
        <dbReference type="EMBL" id="KPA82319.1"/>
    </source>
</evidence>
<dbReference type="Gene3D" id="1.10.287.1490">
    <property type="match status" value="1"/>
</dbReference>
<dbReference type="GO" id="GO:0005737">
    <property type="term" value="C:cytoplasm"/>
    <property type="evidence" value="ECO:0007669"/>
    <property type="project" value="TreeGrafter"/>
</dbReference>
<evidence type="ECO:0000313" key="5">
    <source>
        <dbReference type="Proteomes" id="UP000037923"/>
    </source>
</evidence>